<dbReference type="Proteomes" id="UP000299580">
    <property type="component" value="Chromosome"/>
</dbReference>
<dbReference type="KEGG" id="brb:EH207_16785"/>
<name>A0A4P8R0B5_9GAMM</name>
<protein>
    <submittedName>
        <fullName evidence="1">DUF2971 domain-containing protein</fullName>
    </submittedName>
</protein>
<proteinExistence type="predicted"/>
<keyword evidence="2" id="KW-1185">Reference proteome</keyword>
<evidence type="ECO:0000313" key="2">
    <source>
        <dbReference type="Proteomes" id="UP000299580"/>
    </source>
</evidence>
<organism evidence="1 2">
    <name type="scientific">Brenneria rubrifaciens</name>
    <dbReference type="NCBI Taxonomy" id="55213"/>
    <lineage>
        <taxon>Bacteria</taxon>
        <taxon>Pseudomonadati</taxon>
        <taxon>Pseudomonadota</taxon>
        <taxon>Gammaproteobacteria</taxon>
        <taxon>Enterobacterales</taxon>
        <taxon>Pectobacteriaceae</taxon>
        <taxon>Brenneria</taxon>
    </lineage>
</organism>
<dbReference type="RefSeq" id="WP_137714998.1">
    <property type="nucleotide sequence ID" value="NZ_CP034035.1"/>
</dbReference>
<reference evidence="1 2" key="1">
    <citation type="submission" date="2018-11" db="EMBL/GenBank/DDBJ databases">
        <title>Genome sequences of Brenneria nigrifluens and Brenneria rubrifaciens.</title>
        <authorList>
            <person name="Poret-Peterson A.T."/>
            <person name="McClean A.E."/>
            <person name="Kluepfel D.A."/>
        </authorList>
    </citation>
    <scope>NUCLEOTIDE SEQUENCE [LARGE SCALE GENOMIC DNA]</scope>
    <source>
        <strain evidence="1 2">6D370</strain>
    </source>
</reference>
<accession>A0A4P8R0B5</accession>
<dbReference type="AlphaFoldDB" id="A0A4P8R0B5"/>
<evidence type="ECO:0000313" key="1">
    <source>
        <dbReference type="EMBL" id="QCR10005.1"/>
    </source>
</evidence>
<gene>
    <name evidence="1" type="ORF">EH207_16785</name>
</gene>
<dbReference type="EMBL" id="CP034035">
    <property type="protein sequence ID" value="QCR10005.1"/>
    <property type="molecule type" value="Genomic_DNA"/>
</dbReference>
<dbReference type="OrthoDB" id="8548541at2"/>
<sequence>MEIIGDLDSSTELQRYMSFPKFIDLIDRNKIFLSKASCFEDKLEGCLTFESDLLRSGDAMLYDIAVSFSMPTVRKLTEEEKEQNDKLREDASLAYDNRVHHTVFGDIPDKEMSHEVIYNKYNEWIDVSCWHSNEHESMAMWKIYGGDDCAVCIVTDLERLINSIVESSDYKLIIAKIAYISHQNDSFTYDHILSQYMHKAHFYSYENEVRILGYNPSTDIRGERMSFGTDIDINLSTLIKEIRVSPTAPNWFFNVVKSLCDKYSLNVKVNRSEIY</sequence>